<sequence>MELCPMTDILLDKNGDLTVQNGDFVLGFSDYTHQEHILMATKGEFKEFPELGVGLNRMLSDDDYMPFLIDAKKNLEYDGMKINNIKFEENGNLNIDGYYK</sequence>
<accession>A0ABV5FPV1</accession>
<proteinExistence type="predicted"/>
<organism evidence="1 2">
    <name type="scientific">Flavobacterium branchiarum</name>
    <dbReference type="NCBI Taxonomy" id="1114870"/>
    <lineage>
        <taxon>Bacteria</taxon>
        <taxon>Pseudomonadati</taxon>
        <taxon>Bacteroidota</taxon>
        <taxon>Flavobacteriia</taxon>
        <taxon>Flavobacteriales</taxon>
        <taxon>Flavobacteriaceae</taxon>
        <taxon>Flavobacterium</taxon>
    </lineage>
</organism>
<reference evidence="1 2" key="1">
    <citation type="submission" date="2024-09" db="EMBL/GenBank/DDBJ databases">
        <authorList>
            <person name="Sun Q."/>
            <person name="Mori K."/>
        </authorList>
    </citation>
    <scope>NUCLEOTIDE SEQUENCE [LARGE SCALE GENOMIC DNA]</scope>
    <source>
        <strain evidence="1 2">CECT 7908</strain>
    </source>
</reference>
<dbReference type="EMBL" id="JBHMEX010000054">
    <property type="protein sequence ID" value="MFB9065575.1"/>
    <property type="molecule type" value="Genomic_DNA"/>
</dbReference>
<gene>
    <name evidence="1" type="ORF">ACFFUQ_16255</name>
</gene>
<protein>
    <submittedName>
        <fullName evidence="1">Oxidase</fullName>
    </submittedName>
</protein>
<dbReference type="RefSeq" id="WP_379690592.1">
    <property type="nucleotide sequence ID" value="NZ_JBHMEX010000054.1"/>
</dbReference>
<dbReference type="Proteomes" id="UP001589589">
    <property type="component" value="Unassembled WGS sequence"/>
</dbReference>
<evidence type="ECO:0000313" key="1">
    <source>
        <dbReference type="EMBL" id="MFB9065575.1"/>
    </source>
</evidence>
<evidence type="ECO:0000313" key="2">
    <source>
        <dbReference type="Proteomes" id="UP001589589"/>
    </source>
</evidence>
<name>A0ABV5FPV1_9FLAO</name>
<keyword evidence="2" id="KW-1185">Reference proteome</keyword>
<comment type="caution">
    <text evidence="1">The sequence shown here is derived from an EMBL/GenBank/DDBJ whole genome shotgun (WGS) entry which is preliminary data.</text>
</comment>